<accession>A0A6C0JXX0</accession>
<protein>
    <submittedName>
        <fullName evidence="1">Uncharacterized protein</fullName>
    </submittedName>
</protein>
<evidence type="ECO:0000313" key="1">
    <source>
        <dbReference type="EMBL" id="QHU09656.1"/>
    </source>
</evidence>
<organism evidence="1">
    <name type="scientific">viral metagenome</name>
    <dbReference type="NCBI Taxonomy" id="1070528"/>
    <lineage>
        <taxon>unclassified sequences</taxon>
        <taxon>metagenomes</taxon>
        <taxon>organismal metagenomes</taxon>
    </lineage>
</organism>
<dbReference type="AlphaFoldDB" id="A0A6C0JXX0"/>
<reference evidence="1" key="1">
    <citation type="journal article" date="2020" name="Nature">
        <title>Giant virus diversity and host interactions through global metagenomics.</title>
        <authorList>
            <person name="Schulz F."/>
            <person name="Roux S."/>
            <person name="Paez-Espino D."/>
            <person name="Jungbluth S."/>
            <person name="Walsh D.A."/>
            <person name="Denef V.J."/>
            <person name="McMahon K.D."/>
            <person name="Konstantinidis K.T."/>
            <person name="Eloe-Fadrosh E.A."/>
            <person name="Kyrpides N.C."/>
            <person name="Woyke T."/>
        </authorList>
    </citation>
    <scope>NUCLEOTIDE SEQUENCE</scope>
    <source>
        <strain evidence="1">GVMAG-S-1101164-105</strain>
    </source>
</reference>
<name>A0A6C0JXX0_9ZZZZ</name>
<dbReference type="EMBL" id="MN740741">
    <property type="protein sequence ID" value="QHU09656.1"/>
    <property type="molecule type" value="Genomic_DNA"/>
</dbReference>
<proteinExistence type="predicted"/>
<sequence>MPYNIHYELEFEPDDGDDILWNEKEVLRCLPGYNCLFIPIYSHPKFRVILMTDTKHDIQEIFNVIFDIFIVDFKYKISCQNDWKPYMYCDTSDSVRPKLECINAGVN</sequence>